<feature type="binding site" evidence="14">
    <location>
        <position position="174"/>
    </location>
    <ligand>
        <name>substrate</name>
    </ligand>
</feature>
<dbReference type="SUPFAM" id="SSF51366">
    <property type="entry name" value="Ribulose-phoshate binding barrel"/>
    <property type="match status" value="1"/>
</dbReference>
<evidence type="ECO:0000256" key="1">
    <source>
        <dbReference type="ARBA" id="ARBA00001782"/>
    </source>
</evidence>
<feature type="binding site" evidence="10 14">
    <location>
        <begin position="194"/>
        <end position="195"/>
    </location>
    <ligand>
        <name>substrate</name>
    </ligand>
</feature>
<comment type="catalytic activity">
    <reaction evidence="1 10 11">
        <text>D-ribulose 5-phosphate = D-xylulose 5-phosphate</text>
        <dbReference type="Rhea" id="RHEA:13677"/>
        <dbReference type="ChEBI" id="CHEBI:57737"/>
        <dbReference type="ChEBI" id="CHEBI:58121"/>
        <dbReference type="EC" id="5.1.3.1"/>
    </reaction>
</comment>
<dbReference type="GO" id="GO:0006098">
    <property type="term" value="P:pentose-phosphate shunt"/>
    <property type="evidence" value="ECO:0007669"/>
    <property type="project" value="UniProtKB-UniRule"/>
</dbReference>
<dbReference type="OrthoDB" id="1645589at2"/>
<feature type="binding site" evidence="10 13">
    <location>
        <position position="32"/>
    </location>
    <ligand>
        <name>a divalent metal cation</name>
        <dbReference type="ChEBI" id="CHEBI:60240"/>
    </ligand>
</feature>
<dbReference type="GO" id="GO:0046872">
    <property type="term" value="F:metal ion binding"/>
    <property type="evidence" value="ECO:0007669"/>
    <property type="project" value="UniProtKB-UniRule"/>
</dbReference>
<comment type="cofactor">
    <cofactor evidence="5">
        <name>Fe(2+)</name>
        <dbReference type="ChEBI" id="CHEBI:29033"/>
    </cofactor>
</comment>
<dbReference type="InterPro" id="IPR013785">
    <property type="entry name" value="Aldolase_TIM"/>
</dbReference>
<dbReference type="InterPro" id="IPR026019">
    <property type="entry name" value="Ribul_P_3_epim"/>
</dbReference>
<name>A0A1H9YXL2_9FIRM</name>
<feature type="binding site" evidence="10 13">
    <location>
        <position position="34"/>
    </location>
    <ligand>
        <name>a divalent metal cation</name>
        <dbReference type="ChEBI" id="CHEBI:60240"/>
    </ligand>
</feature>
<evidence type="ECO:0000313" key="15">
    <source>
        <dbReference type="EMBL" id="SES73994.1"/>
    </source>
</evidence>
<comment type="cofactor">
    <cofactor evidence="2">
        <name>Mn(2+)</name>
        <dbReference type="ChEBI" id="CHEBI:29035"/>
    </cofactor>
</comment>
<keyword evidence="8 10" id="KW-0479">Metal-binding</keyword>
<organism evidence="15 16">
    <name type="scientific">Anaerobranca gottschalkii DSM 13577</name>
    <dbReference type="NCBI Taxonomy" id="1120990"/>
    <lineage>
        <taxon>Bacteria</taxon>
        <taxon>Bacillati</taxon>
        <taxon>Bacillota</taxon>
        <taxon>Clostridia</taxon>
        <taxon>Eubacteriales</taxon>
        <taxon>Proteinivoracaceae</taxon>
        <taxon>Anaerobranca</taxon>
    </lineage>
</organism>
<dbReference type="PROSITE" id="PS01086">
    <property type="entry name" value="RIBUL_P_3_EPIMER_2"/>
    <property type="match status" value="1"/>
</dbReference>
<feature type="binding site" evidence="10">
    <location>
        <begin position="172"/>
        <end position="174"/>
    </location>
    <ligand>
        <name>substrate</name>
    </ligand>
</feature>
<gene>
    <name evidence="10" type="primary">rpe</name>
    <name evidence="15" type="ORF">SAMN03080614_100585</name>
</gene>
<reference evidence="16" key="1">
    <citation type="submission" date="2016-10" db="EMBL/GenBank/DDBJ databases">
        <authorList>
            <person name="Varghese N."/>
            <person name="Submissions S."/>
        </authorList>
    </citation>
    <scope>NUCLEOTIDE SEQUENCE [LARGE SCALE GENOMIC DNA]</scope>
    <source>
        <strain evidence="16">DSM 13577</strain>
    </source>
</reference>
<dbReference type="PIRSF" id="PIRSF001461">
    <property type="entry name" value="RPE"/>
    <property type="match status" value="1"/>
</dbReference>
<dbReference type="Pfam" id="PF00834">
    <property type="entry name" value="Ribul_P_3_epim"/>
    <property type="match status" value="1"/>
</dbReference>
<evidence type="ECO:0000313" key="16">
    <source>
        <dbReference type="Proteomes" id="UP000243819"/>
    </source>
</evidence>
<dbReference type="CDD" id="cd00429">
    <property type="entry name" value="RPE"/>
    <property type="match status" value="1"/>
</dbReference>
<feature type="binding site" evidence="10 13">
    <location>
        <position position="172"/>
    </location>
    <ligand>
        <name>a divalent metal cation</name>
        <dbReference type="ChEBI" id="CHEBI:60240"/>
    </ligand>
</feature>
<evidence type="ECO:0000256" key="4">
    <source>
        <dbReference type="ARBA" id="ARBA00001947"/>
    </source>
</evidence>
<evidence type="ECO:0000256" key="6">
    <source>
        <dbReference type="ARBA" id="ARBA00009541"/>
    </source>
</evidence>
<evidence type="ECO:0000256" key="7">
    <source>
        <dbReference type="ARBA" id="ARBA00013188"/>
    </source>
</evidence>
<evidence type="ECO:0000256" key="3">
    <source>
        <dbReference type="ARBA" id="ARBA00001941"/>
    </source>
</evidence>
<evidence type="ECO:0000256" key="11">
    <source>
        <dbReference type="PIRNR" id="PIRNR001461"/>
    </source>
</evidence>
<keyword evidence="9 10" id="KW-0413">Isomerase</keyword>
<keyword evidence="10 11" id="KW-0119">Carbohydrate metabolism</keyword>
<feature type="binding site" evidence="10 14">
    <location>
        <position position="65"/>
    </location>
    <ligand>
        <name>substrate</name>
    </ligand>
</feature>
<dbReference type="EMBL" id="FOIF01000005">
    <property type="protein sequence ID" value="SES73994.1"/>
    <property type="molecule type" value="Genomic_DNA"/>
</dbReference>
<evidence type="ECO:0000256" key="9">
    <source>
        <dbReference type="ARBA" id="ARBA00023235"/>
    </source>
</evidence>
<comment type="cofactor">
    <cofactor evidence="10 13">
        <name>a divalent metal cation</name>
        <dbReference type="ChEBI" id="CHEBI:60240"/>
    </cofactor>
    <text evidence="10 13">Binds 1 divalent metal cation per subunit.</text>
</comment>
<dbReference type="GO" id="GO:0005737">
    <property type="term" value="C:cytoplasm"/>
    <property type="evidence" value="ECO:0007669"/>
    <property type="project" value="UniProtKB-ARBA"/>
</dbReference>
<comment type="function">
    <text evidence="10">Catalyzes the reversible epimerization of D-ribulose 5-phosphate to D-xylulose 5-phosphate.</text>
</comment>
<dbReference type="EC" id="5.1.3.1" evidence="7 10"/>
<evidence type="ECO:0000256" key="8">
    <source>
        <dbReference type="ARBA" id="ARBA00022723"/>
    </source>
</evidence>
<keyword evidence="16" id="KW-1185">Reference proteome</keyword>
<dbReference type="RefSeq" id="WP_091348965.1">
    <property type="nucleotide sequence ID" value="NZ_FOIF01000005.1"/>
</dbReference>
<comment type="cofactor">
    <cofactor evidence="4">
        <name>Zn(2+)</name>
        <dbReference type="ChEBI" id="CHEBI:29105"/>
    </cofactor>
</comment>
<sequence length="216" mass="24023">MIKIAPSLLAADVLNLARDIKILEESGANWFHIDVMDGMFVPNITFGPQYVSALRKITNLVLDVHLMVEKPERYIEDFCKAGADYVTVHCEATPHLDRTLQLIKFYGKKAGVALNPATDVRSIKYVLDKLDMVLLMSVNPGFGGQKFIESTYDKLNDLKELIGERKIEIQVDGGVNDEVGPKLVDFGATVLVAGSYILNHPNPKIAIDLLRKNNKN</sequence>
<dbReference type="Proteomes" id="UP000243819">
    <property type="component" value="Unassembled WGS sequence"/>
</dbReference>
<comment type="pathway">
    <text evidence="10">Carbohydrate degradation.</text>
</comment>
<accession>A0A1H9YXL2</accession>
<evidence type="ECO:0000256" key="14">
    <source>
        <dbReference type="PIRSR" id="PIRSR001461-3"/>
    </source>
</evidence>
<protein>
    <recommendedName>
        <fullName evidence="7 10">Ribulose-phosphate 3-epimerase</fullName>
        <ecNumber evidence="7 10">5.1.3.1</ecNumber>
    </recommendedName>
</protein>
<dbReference type="FunFam" id="3.20.20.70:FF:000004">
    <property type="entry name" value="Ribulose-phosphate 3-epimerase"/>
    <property type="match status" value="1"/>
</dbReference>
<keyword evidence="13" id="KW-0170">Cobalt</keyword>
<feature type="binding site" evidence="10 14">
    <location>
        <position position="7"/>
    </location>
    <ligand>
        <name>substrate</name>
    </ligand>
</feature>
<feature type="binding site" evidence="10 13">
    <location>
        <position position="65"/>
    </location>
    <ligand>
        <name>a divalent metal cation</name>
        <dbReference type="ChEBI" id="CHEBI:60240"/>
    </ligand>
</feature>
<dbReference type="AlphaFoldDB" id="A0A1H9YXL2"/>
<feature type="active site" description="Proton acceptor" evidence="10 12">
    <location>
        <position position="34"/>
    </location>
</feature>
<dbReference type="HAMAP" id="MF_02227">
    <property type="entry name" value="RPE"/>
    <property type="match status" value="1"/>
</dbReference>
<dbReference type="NCBIfam" id="NF004076">
    <property type="entry name" value="PRK05581.1-4"/>
    <property type="match status" value="1"/>
</dbReference>
<dbReference type="STRING" id="1120990.SAMN03080614_100585"/>
<evidence type="ECO:0000256" key="12">
    <source>
        <dbReference type="PIRSR" id="PIRSR001461-1"/>
    </source>
</evidence>
<feature type="active site" description="Proton donor" evidence="10 12">
    <location>
        <position position="172"/>
    </location>
</feature>
<dbReference type="PANTHER" id="PTHR11749">
    <property type="entry name" value="RIBULOSE-5-PHOSPHATE-3-EPIMERASE"/>
    <property type="match status" value="1"/>
</dbReference>
<dbReference type="InterPro" id="IPR011060">
    <property type="entry name" value="RibuloseP-bd_barrel"/>
</dbReference>
<dbReference type="NCBIfam" id="TIGR01163">
    <property type="entry name" value="rpe"/>
    <property type="match status" value="1"/>
</dbReference>
<evidence type="ECO:0000256" key="10">
    <source>
        <dbReference type="HAMAP-Rule" id="MF_02227"/>
    </source>
</evidence>
<dbReference type="InterPro" id="IPR000056">
    <property type="entry name" value="Ribul_P_3_epim-like"/>
</dbReference>
<dbReference type="Gene3D" id="3.20.20.70">
    <property type="entry name" value="Aldolase class I"/>
    <property type="match status" value="1"/>
</dbReference>
<proteinExistence type="inferred from homology"/>
<feature type="binding site" evidence="10 14">
    <location>
        <begin position="141"/>
        <end position="144"/>
    </location>
    <ligand>
        <name>substrate</name>
    </ligand>
</feature>
<comment type="similarity">
    <text evidence="6 10 11">Belongs to the ribulose-phosphate 3-epimerase family.</text>
</comment>
<keyword evidence="13" id="KW-0464">Manganese</keyword>
<comment type="cofactor">
    <cofactor evidence="3">
        <name>Co(2+)</name>
        <dbReference type="ChEBI" id="CHEBI:48828"/>
    </cofactor>
</comment>
<evidence type="ECO:0000256" key="5">
    <source>
        <dbReference type="ARBA" id="ARBA00001954"/>
    </source>
</evidence>
<evidence type="ECO:0000256" key="13">
    <source>
        <dbReference type="PIRSR" id="PIRSR001461-2"/>
    </source>
</evidence>
<dbReference type="PROSITE" id="PS01085">
    <property type="entry name" value="RIBUL_P_3_EPIMER_1"/>
    <property type="match status" value="1"/>
</dbReference>
<evidence type="ECO:0000256" key="2">
    <source>
        <dbReference type="ARBA" id="ARBA00001936"/>
    </source>
</evidence>
<keyword evidence="13" id="KW-0862">Zinc</keyword>
<dbReference type="GO" id="GO:0019323">
    <property type="term" value="P:pentose catabolic process"/>
    <property type="evidence" value="ECO:0007669"/>
    <property type="project" value="UniProtKB-UniRule"/>
</dbReference>
<dbReference type="GO" id="GO:0004750">
    <property type="term" value="F:D-ribulose-phosphate 3-epimerase activity"/>
    <property type="evidence" value="ECO:0007669"/>
    <property type="project" value="UniProtKB-UniRule"/>
</dbReference>